<protein>
    <recommendedName>
        <fullName evidence="1">DUF6594 domain-containing protein</fullName>
    </recommendedName>
</protein>
<dbReference type="InterPro" id="IPR046529">
    <property type="entry name" value="DUF6594"/>
</dbReference>
<feature type="domain" description="DUF6594" evidence="1">
    <location>
        <begin position="1"/>
        <end position="100"/>
    </location>
</feature>
<reference evidence="2 3" key="1">
    <citation type="journal article" date="2023" name="Plant Dis.">
        <title>First Report of Diplodia intermedia Causing Canker and Dieback Diseases on Apple Trees in Canada.</title>
        <authorList>
            <person name="Ellouze W."/>
            <person name="Ilyukhin E."/>
            <person name="Sulman M."/>
            <person name="Ali S."/>
        </authorList>
    </citation>
    <scope>NUCLEOTIDE SEQUENCE [LARGE SCALE GENOMIC DNA]</scope>
    <source>
        <strain evidence="2 3">M45-28</strain>
    </source>
</reference>
<name>A0ABR3TW88_9PEZI</name>
<organism evidence="2 3">
    <name type="scientific">Diplodia intermedia</name>
    <dbReference type="NCBI Taxonomy" id="856260"/>
    <lineage>
        <taxon>Eukaryota</taxon>
        <taxon>Fungi</taxon>
        <taxon>Dikarya</taxon>
        <taxon>Ascomycota</taxon>
        <taxon>Pezizomycotina</taxon>
        <taxon>Dothideomycetes</taxon>
        <taxon>Dothideomycetes incertae sedis</taxon>
        <taxon>Botryosphaeriales</taxon>
        <taxon>Botryosphaeriaceae</taxon>
        <taxon>Diplodia</taxon>
    </lineage>
</organism>
<accession>A0ABR3TW88</accession>
<sequence>MEEELDILDQRDYKDGDEETRFSLSSVQFDQERNTERQRLLKKIEEKLKDYDALLERESKFLSLARPTGRDHFSLINYIWNQKSIYRLEVELFDRKDDLIIDGMSNGFK</sequence>
<evidence type="ECO:0000313" key="2">
    <source>
        <dbReference type="EMBL" id="KAL1645471.1"/>
    </source>
</evidence>
<proteinExistence type="predicted"/>
<dbReference type="Pfam" id="PF20237">
    <property type="entry name" value="DUF6594"/>
    <property type="match status" value="1"/>
</dbReference>
<gene>
    <name evidence="2" type="ORF">SLS58_003780</name>
</gene>
<evidence type="ECO:0000313" key="3">
    <source>
        <dbReference type="Proteomes" id="UP001521184"/>
    </source>
</evidence>
<comment type="caution">
    <text evidence="2">The sequence shown here is derived from an EMBL/GenBank/DDBJ whole genome shotgun (WGS) entry which is preliminary data.</text>
</comment>
<dbReference type="Proteomes" id="UP001521184">
    <property type="component" value="Unassembled WGS sequence"/>
</dbReference>
<evidence type="ECO:0000259" key="1">
    <source>
        <dbReference type="Pfam" id="PF20237"/>
    </source>
</evidence>
<keyword evidence="3" id="KW-1185">Reference proteome</keyword>
<dbReference type="EMBL" id="JAKEKT020000019">
    <property type="protein sequence ID" value="KAL1645471.1"/>
    <property type="molecule type" value="Genomic_DNA"/>
</dbReference>